<dbReference type="RefSeq" id="WP_075396929.1">
    <property type="nucleotide sequence ID" value="NZ_MSDU01000003.1"/>
</dbReference>
<dbReference type="STRING" id="1714264.BTO30_01475"/>
<proteinExistence type="predicted"/>
<dbReference type="InterPro" id="IPR036388">
    <property type="entry name" value="WH-like_DNA-bd_sf"/>
</dbReference>
<protein>
    <submittedName>
        <fullName evidence="1">Uncharacterized protein</fullName>
    </submittedName>
</protein>
<evidence type="ECO:0000313" key="1">
    <source>
        <dbReference type="EMBL" id="OLN24111.1"/>
    </source>
</evidence>
<evidence type="ECO:0000313" key="2">
    <source>
        <dbReference type="Proteomes" id="UP000185568"/>
    </source>
</evidence>
<sequence>MYSLDKRLRGKLLENSAVQIKDSAIWRLPVATYDVAFKRAKRAKIDILMKMMLLSFQETVIRRAANLSEMLLVEELFIADLIEKMQRMGLICLEKEGFKLTEKGHEQLAKGFVEEEMEEESTEMVYSPVHDAFWPALAKLHEAEKEEEEDMPLYRYANERSATTDHILQSLAEWENAIGEDGFQIVIARITHTEERPVEYVPCLEFRLYNQEQDTFYARVWNVALERWDEALEQQIEEQERVDWREKYLECESEETSQ</sequence>
<name>A0A1Q8Q9X8_9BACI</name>
<organism evidence="1 2">
    <name type="scientific">Domibacillus antri</name>
    <dbReference type="NCBI Taxonomy" id="1714264"/>
    <lineage>
        <taxon>Bacteria</taxon>
        <taxon>Bacillati</taxon>
        <taxon>Bacillota</taxon>
        <taxon>Bacilli</taxon>
        <taxon>Bacillales</taxon>
        <taxon>Bacillaceae</taxon>
        <taxon>Domibacillus</taxon>
    </lineage>
</organism>
<dbReference type="OrthoDB" id="2730772at2"/>
<dbReference type="AlphaFoldDB" id="A0A1Q8Q9X8"/>
<dbReference type="EMBL" id="MSDU01000003">
    <property type="protein sequence ID" value="OLN24111.1"/>
    <property type="molecule type" value="Genomic_DNA"/>
</dbReference>
<dbReference type="Gene3D" id="1.10.10.10">
    <property type="entry name" value="Winged helix-like DNA-binding domain superfamily/Winged helix DNA-binding domain"/>
    <property type="match status" value="1"/>
</dbReference>
<gene>
    <name evidence="1" type="ORF">BTO30_01475</name>
</gene>
<comment type="caution">
    <text evidence="1">The sequence shown here is derived from an EMBL/GenBank/DDBJ whole genome shotgun (WGS) entry which is preliminary data.</text>
</comment>
<dbReference type="Proteomes" id="UP000185568">
    <property type="component" value="Unassembled WGS sequence"/>
</dbReference>
<accession>A0A1Q8Q9X8</accession>
<reference evidence="1 2" key="1">
    <citation type="submission" date="2016-12" db="EMBL/GenBank/DDBJ databases">
        <title>Domibacillus antri genome sequencing.</title>
        <authorList>
            <person name="Verma A."/>
            <person name="Krishnamurthi S."/>
        </authorList>
    </citation>
    <scope>NUCLEOTIDE SEQUENCE [LARGE SCALE GENOMIC DNA]</scope>
    <source>
        <strain evidence="1 2">XD80</strain>
    </source>
</reference>
<keyword evidence="2" id="KW-1185">Reference proteome</keyword>